<comment type="caution">
    <text evidence="12">The sequence shown here is derived from an EMBL/GenBank/DDBJ whole genome shotgun (WGS) entry which is preliminary data.</text>
</comment>
<feature type="compositionally biased region" description="Low complexity" evidence="7">
    <location>
        <begin position="844"/>
        <end position="855"/>
    </location>
</feature>
<dbReference type="InterPro" id="IPR045122">
    <property type="entry name" value="Csc1-like"/>
</dbReference>
<reference evidence="12" key="1">
    <citation type="submission" date="2020-05" db="EMBL/GenBank/DDBJ databases">
        <title>Mycena genomes resolve the evolution of fungal bioluminescence.</title>
        <authorList>
            <person name="Tsai I.J."/>
        </authorList>
    </citation>
    <scope>NUCLEOTIDE SEQUENCE</scope>
    <source>
        <strain evidence="12">171206Taipei</strain>
    </source>
</reference>
<feature type="transmembrane region" description="Helical" evidence="8">
    <location>
        <begin position="534"/>
        <end position="554"/>
    </location>
</feature>
<keyword evidence="13" id="KW-1185">Reference proteome</keyword>
<dbReference type="GO" id="GO:0005227">
    <property type="term" value="F:calcium-activated cation channel activity"/>
    <property type="evidence" value="ECO:0007669"/>
    <property type="project" value="InterPro"/>
</dbReference>
<feature type="compositionally biased region" description="Polar residues" evidence="7">
    <location>
        <begin position="956"/>
        <end position="970"/>
    </location>
</feature>
<dbReference type="Pfam" id="PF14703">
    <property type="entry name" value="PHM7_cyt"/>
    <property type="match status" value="1"/>
</dbReference>
<dbReference type="PANTHER" id="PTHR13018">
    <property type="entry name" value="PROBABLE MEMBRANE PROTEIN DUF221-RELATED"/>
    <property type="match status" value="1"/>
</dbReference>
<dbReference type="Pfam" id="PF02714">
    <property type="entry name" value="RSN1_7TM"/>
    <property type="match status" value="1"/>
</dbReference>
<name>A0A8H6TED8_9AGAR</name>
<evidence type="ECO:0000256" key="7">
    <source>
        <dbReference type="SAM" id="MobiDB-lite"/>
    </source>
</evidence>
<evidence type="ECO:0000256" key="6">
    <source>
        <dbReference type="ARBA" id="ARBA00023136"/>
    </source>
</evidence>
<dbReference type="InterPro" id="IPR027815">
    <property type="entry name" value="CSC1/OSCA1-like_cyt"/>
</dbReference>
<keyword evidence="3" id="KW-0813">Transport</keyword>
<feature type="compositionally biased region" description="Polar residues" evidence="7">
    <location>
        <begin position="856"/>
        <end position="865"/>
    </location>
</feature>
<evidence type="ECO:0000256" key="2">
    <source>
        <dbReference type="ARBA" id="ARBA00007779"/>
    </source>
</evidence>
<dbReference type="PANTHER" id="PTHR13018:SF149">
    <property type="entry name" value="DOMAIN PROTEIN, PUTATIVE (AFU_ORTHOLOGUE AFUA_3G11660)-RELATED"/>
    <property type="match status" value="1"/>
</dbReference>
<feature type="compositionally biased region" description="Polar residues" evidence="7">
    <location>
        <begin position="978"/>
        <end position="1002"/>
    </location>
</feature>
<feature type="transmembrane region" description="Helical" evidence="8">
    <location>
        <begin position="575"/>
        <end position="594"/>
    </location>
</feature>
<feature type="transmembrane region" description="Helical" evidence="8">
    <location>
        <begin position="638"/>
        <end position="662"/>
    </location>
</feature>
<evidence type="ECO:0000256" key="4">
    <source>
        <dbReference type="ARBA" id="ARBA00022692"/>
    </source>
</evidence>
<gene>
    <name evidence="12" type="ORF">MIND_00030600</name>
</gene>
<dbReference type="AlphaFoldDB" id="A0A8H6TED8"/>
<dbReference type="GO" id="GO:0005886">
    <property type="term" value="C:plasma membrane"/>
    <property type="evidence" value="ECO:0007669"/>
    <property type="project" value="TreeGrafter"/>
</dbReference>
<organism evidence="12 13">
    <name type="scientific">Mycena indigotica</name>
    <dbReference type="NCBI Taxonomy" id="2126181"/>
    <lineage>
        <taxon>Eukaryota</taxon>
        <taxon>Fungi</taxon>
        <taxon>Dikarya</taxon>
        <taxon>Basidiomycota</taxon>
        <taxon>Agaricomycotina</taxon>
        <taxon>Agaricomycetes</taxon>
        <taxon>Agaricomycetidae</taxon>
        <taxon>Agaricales</taxon>
        <taxon>Marasmiineae</taxon>
        <taxon>Mycenaceae</taxon>
        <taxon>Mycena</taxon>
    </lineage>
</organism>
<feature type="domain" description="CSC1/OSCA1-like 7TM region" evidence="9">
    <location>
        <begin position="371"/>
        <end position="656"/>
    </location>
</feature>
<keyword evidence="5 8" id="KW-1133">Transmembrane helix</keyword>
<feature type="transmembrane region" description="Helical" evidence="8">
    <location>
        <begin position="373"/>
        <end position="399"/>
    </location>
</feature>
<dbReference type="InterPro" id="IPR003864">
    <property type="entry name" value="CSC1/OSCA1-like_7TM"/>
</dbReference>
<dbReference type="GeneID" id="59339791"/>
<dbReference type="OrthoDB" id="2150324at2759"/>
<accession>A0A8H6TED8</accession>
<feature type="transmembrane region" description="Helical" evidence="8">
    <location>
        <begin position="600"/>
        <end position="618"/>
    </location>
</feature>
<evidence type="ECO:0000256" key="1">
    <source>
        <dbReference type="ARBA" id="ARBA00004141"/>
    </source>
</evidence>
<evidence type="ECO:0000259" key="11">
    <source>
        <dbReference type="Pfam" id="PF14703"/>
    </source>
</evidence>
<evidence type="ECO:0000313" key="13">
    <source>
        <dbReference type="Proteomes" id="UP000636479"/>
    </source>
</evidence>
<comment type="subcellular location">
    <subcellularLocation>
        <location evidence="1">Membrane</location>
        <topology evidence="1">Multi-pass membrane protein</topology>
    </subcellularLocation>
</comment>
<feature type="transmembrane region" description="Helical" evidence="8">
    <location>
        <begin position="108"/>
        <end position="125"/>
    </location>
</feature>
<dbReference type="Proteomes" id="UP000636479">
    <property type="component" value="Unassembled WGS sequence"/>
</dbReference>
<feature type="compositionally biased region" description="Low complexity" evidence="7">
    <location>
        <begin position="916"/>
        <end position="937"/>
    </location>
</feature>
<feature type="compositionally biased region" description="Pro residues" evidence="7">
    <location>
        <begin position="870"/>
        <end position="879"/>
    </location>
</feature>
<evidence type="ECO:0000313" key="12">
    <source>
        <dbReference type="EMBL" id="KAF7315162.1"/>
    </source>
</evidence>
<dbReference type="Pfam" id="PF13967">
    <property type="entry name" value="RSN1_TM"/>
    <property type="match status" value="1"/>
</dbReference>
<evidence type="ECO:0000259" key="10">
    <source>
        <dbReference type="Pfam" id="PF13967"/>
    </source>
</evidence>
<keyword evidence="4 8" id="KW-0812">Transmembrane</keyword>
<evidence type="ECO:0000256" key="5">
    <source>
        <dbReference type="ARBA" id="ARBA00022989"/>
    </source>
</evidence>
<evidence type="ECO:0000256" key="3">
    <source>
        <dbReference type="ARBA" id="ARBA00022448"/>
    </source>
</evidence>
<dbReference type="InterPro" id="IPR032880">
    <property type="entry name" value="CSC1/OSCA1-like_N"/>
</dbReference>
<feature type="region of interest" description="Disordered" evidence="7">
    <location>
        <begin position="811"/>
        <end position="1014"/>
    </location>
</feature>
<feature type="transmembrane region" description="Helical" evidence="8">
    <location>
        <begin position="419"/>
        <end position="444"/>
    </location>
</feature>
<evidence type="ECO:0000256" key="8">
    <source>
        <dbReference type="SAM" id="Phobius"/>
    </source>
</evidence>
<sequence length="1042" mass="117371">MPFDAQDLQDAFDAGRTLAPAAVGTQILLMSGISLATLVLFNLLRPRNKIVYEPKVKYHVGEKAPPTIRDTCCGWLPPLIQTKEPELLELIGLDAVAYLRFLRLMRQLFACVAIVACAILIPIDYKYNMAHVKAAKRDFLSALTIRDVKGSKMYAHVTVYYLISFIVLALVYIHGRAMVKLRNDFFRSPEYMKSFYARTISITHIPQRLQQDTGLTEILGKGSPYHPTSLHIGRAVGELPHLVEYHNQTVRDFEAVLVKYLRGGVHTQPRPMIKLGGFCGLGGTPTDAIEYYTKKLKRTEGAVEEFRARIDARRPESYGFASYAAVPYAHFIAQHAKGRHPRGATTSKLLSLTKPQIWENMNQSRKSISVKRLIGFGWLTVICFLSLIPLLLVAALANMDAVKTAGYLPFLDKWSGHSAVTFSIVSGVLPPIVSGLFTIFLPRVMRWLGRYQGASTRAQLDRAVVARYFAFLVISQLIVFTLIGVMINYVTELVKFIGRGTTIHEVLGNLNKLPGRISKAYINTSTYWLKFFPLRGFLVVFDLAQIMKLAWISFKTKVMGRTPREYREWTQPPTFEYAIYYSNLLFMACVGLVFAPQVPLVSLAAAIVFWISSWVYKYQLMFVFVTKVETGGRLWNVVINRVLVSLFLMQCLMALTIGLRFGFRKPDFAMAFPPMLILFVFKFYMDRKFSKNFYFYLPNEEELRNAHVHSGRGDTVKHKLENRFGHPSLHEELFTPMVHADQMDMLRKIYGGKIEEDKNHTKDVEVLDGLRIQAIQQRDLQYDPVLYSRDRGEYYDYDRYSMASSGLLSPHLQVPGPSSPWKGNNQSPGVSPGLTPTPLPYQPSYYSESILSGSSANDPRQSVFMTSPAPMGPGSPPPQGYFDPRHSVLATPPPGGHIRQESFGRQPMSPGMPLTPQQQQRMSRHSPSSSRSSQRMSTASPYPPAMPGPEFGHQLAPSQSFPPQRMSQSPGPEFGQLAPSQTFPPQRMSSTTATMSVYSQDYPNSPPPMPVEQPQRPAMYVVQQDGPIQEMPRGPPQPPQFP</sequence>
<feature type="domain" description="CSC1/OSCA1-like cytosolic" evidence="11">
    <location>
        <begin position="197"/>
        <end position="341"/>
    </location>
</feature>
<dbReference type="EMBL" id="JACAZF010000001">
    <property type="protein sequence ID" value="KAF7315162.1"/>
    <property type="molecule type" value="Genomic_DNA"/>
</dbReference>
<proteinExistence type="inferred from homology"/>
<feature type="domain" description="CSC1/OSCA1-like N-terminal transmembrane" evidence="10">
    <location>
        <begin position="23"/>
        <end position="172"/>
    </location>
</feature>
<feature type="transmembrane region" description="Helical" evidence="8">
    <location>
        <begin position="465"/>
        <end position="487"/>
    </location>
</feature>
<protein>
    <submittedName>
        <fullName evidence="12">DUF221-domain-containing protein</fullName>
    </submittedName>
</protein>
<dbReference type="RefSeq" id="XP_037225185.1">
    <property type="nucleotide sequence ID" value="XM_037357275.1"/>
</dbReference>
<feature type="transmembrane region" description="Helical" evidence="8">
    <location>
        <begin position="153"/>
        <end position="173"/>
    </location>
</feature>
<feature type="transmembrane region" description="Helical" evidence="8">
    <location>
        <begin position="20"/>
        <end position="44"/>
    </location>
</feature>
<keyword evidence="6 8" id="KW-0472">Membrane</keyword>
<evidence type="ECO:0000259" key="9">
    <source>
        <dbReference type="Pfam" id="PF02714"/>
    </source>
</evidence>
<comment type="similarity">
    <text evidence="2">Belongs to the CSC1 (TC 1.A.17) family.</text>
</comment>